<dbReference type="InterPro" id="IPR017850">
    <property type="entry name" value="Alkaline_phosphatase_core_sf"/>
</dbReference>
<comment type="caution">
    <text evidence="1">The sequence shown here is derived from an EMBL/GenBank/DDBJ whole genome shotgun (WGS) entry which is preliminary data.</text>
</comment>
<dbReference type="STRING" id="4846.A0A367KUQ9"/>
<gene>
    <name evidence="1" type="ORF">CU098_012081</name>
</gene>
<dbReference type="Proteomes" id="UP000253551">
    <property type="component" value="Unassembled WGS sequence"/>
</dbReference>
<evidence type="ECO:0000313" key="1">
    <source>
        <dbReference type="EMBL" id="RCI05943.1"/>
    </source>
</evidence>
<keyword evidence="2" id="KW-1185">Reference proteome</keyword>
<dbReference type="Pfam" id="PF01663">
    <property type="entry name" value="Phosphodiest"/>
    <property type="match status" value="1"/>
</dbReference>
<proteinExistence type="predicted"/>
<sequence>MTLSEPHTQYQSIGLLESEDEGYVHPLFALWTGLAGLLTLSLMVYSVSNVSQAASTHIYHNGSHIFAPTVVFISLDGVVNQDLDLSVTPMLSQMAKEGSRADYMLPSFPTTTFPNHWTLVTGLYPDTHGIISNIFYDSVLNDTFNYKSEGSLDSKWWSGEPIWMTAEKQKVKTGVIMWPGSSVNFAVRPSYSVAYDDFVTMDQKVNQVLDWFDLPMNERPQLIGLYVPEVDKAGHRYGPYANETMDQLRSADGSIGKLLEGIRSRNLTEIINVIVVSDHGMSATSKKRLVFYDDGLTPEELSMIGQVEMSPFLGIRVRPGLNQEDSVNVLYKAFKRLQKNSPYFQVYKKGMMPRRFRFHENRRIPPLLVLPDQGWSLVTHQEYDPNSNQPFSPRGTHGYDNFARESRAIFVARGPDFPKNKKIEPFPNVEVFNVMSRILKLIPTNNNNTLNGLLKFK</sequence>
<dbReference type="Gene3D" id="3.40.720.10">
    <property type="entry name" value="Alkaline Phosphatase, subunit A"/>
    <property type="match status" value="1"/>
</dbReference>
<accession>A0A367KUQ9</accession>
<dbReference type="EMBL" id="PJQM01000267">
    <property type="protein sequence ID" value="RCI05943.1"/>
    <property type="molecule type" value="Genomic_DNA"/>
</dbReference>
<dbReference type="CDD" id="cd16018">
    <property type="entry name" value="Enpp"/>
    <property type="match status" value="1"/>
</dbReference>
<dbReference type="GO" id="GO:0017111">
    <property type="term" value="F:ribonucleoside triphosphate phosphatase activity"/>
    <property type="evidence" value="ECO:0007669"/>
    <property type="project" value="TreeGrafter"/>
</dbReference>
<evidence type="ECO:0000313" key="2">
    <source>
        <dbReference type="Proteomes" id="UP000253551"/>
    </source>
</evidence>
<reference evidence="1 2" key="1">
    <citation type="journal article" date="2018" name="G3 (Bethesda)">
        <title>Phylogenetic and Phylogenomic Definition of Rhizopus Species.</title>
        <authorList>
            <person name="Gryganskyi A.P."/>
            <person name="Golan J."/>
            <person name="Dolatabadi S."/>
            <person name="Mondo S."/>
            <person name="Robb S."/>
            <person name="Idnurm A."/>
            <person name="Muszewska A."/>
            <person name="Steczkiewicz K."/>
            <person name="Masonjones S."/>
            <person name="Liao H.L."/>
            <person name="Gajdeczka M.T."/>
            <person name="Anike F."/>
            <person name="Vuek A."/>
            <person name="Anishchenko I.M."/>
            <person name="Voigt K."/>
            <person name="de Hoog G.S."/>
            <person name="Smith M.E."/>
            <person name="Heitman J."/>
            <person name="Vilgalys R."/>
            <person name="Stajich J.E."/>
        </authorList>
    </citation>
    <scope>NUCLEOTIDE SEQUENCE [LARGE SCALE GENOMIC DNA]</scope>
    <source>
        <strain evidence="1 2">LSU 92-RS-03</strain>
    </source>
</reference>
<dbReference type="PANTHER" id="PTHR10151:SF120">
    <property type="entry name" value="BIS(5'-ADENOSYL)-TRIPHOSPHATASE"/>
    <property type="match status" value="1"/>
</dbReference>
<organism evidence="1 2">
    <name type="scientific">Rhizopus stolonifer</name>
    <name type="common">Rhizopus nigricans</name>
    <dbReference type="NCBI Taxonomy" id="4846"/>
    <lineage>
        <taxon>Eukaryota</taxon>
        <taxon>Fungi</taxon>
        <taxon>Fungi incertae sedis</taxon>
        <taxon>Mucoromycota</taxon>
        <taxon>Mucoromycotina</taxon>
        <taxon>Mucoromycetes</taxon>
        <taxon>Mucorales</taxon>
        <taxon>Mucorineae</taxon>
        <taxon>Rhizopodaceae</taxon>
        <taxon>Rhizopus</taxon>
    </lineage>
</organism>
<dbReference type="GO" id="GO:0009141">
    <property type="term" value="P:nucleoside triphosphate metabolic process"/>
    <property type="evidence" value="ECO:0007669"/>
    <property type="project" value="TreeGrafter"/>
</dbReference>
<dbReference type="AlphaFoldDB" id="A0A367KUQ9"/>
<dbReference type="GO" id="GO:0047429">
    <property type="term" value="F:nucleoside triphosphate diphosphatase activity"/>
    <property type="evidence" value="ECO:0007669"/>
    <property type="project" value="TreeGrafter"/>
</dbReference>
<dbReference type="Gene3D" id="3.30.1360.180">
    <property type="match status" value="1"/>
</dbReference>
<dbReference type="InterPro" id="IPR002591">
    <property type="entry name" value="Phosphodiest/P_Trfase"/>
</dbReference>
<name>A0A367KUQ9_RHIST</name>
<dbReference type="OrthoDB" id="415411at2759"/>
<dbReference type="SUPFAM" id="SSF53649">
    <property type="entry name" value="Alkaline phosphatase-like"/>
    <property type="match status" value="1"/>
</dbReference>
<dbReference type="PANTHER" id="PTHR10151">
    <property type="entry name" value="ECTONUCLEOTIDE PYROPHOSPHATASE/PHOSPHODIESTERASE"/>
    <property type="match status" value="1"/>
</dbReference>
<protein>
    <submittedName>
        <fullName evidence="1">Uncharacterized protein</fullName>
    </submittedName>
</protein>